<proteinExistence type="predicted"/>
<dbReference type="InterPro" id="IPR024455">
    <property type="entry name" value="Phage_capsid"/>
</dbReference>
<gene>
    <name evidence="4" type="ORF">ACGTZG_00400</name>
</gene>
<dbReference type="Gene3D" id="3.30.2320.10">
    <property type="entry name" value="hypothetical protein PF0899 domain"/>
    <property type="match status" value="1"/>
</dbReference>
<accession>A0ABW7DJY2</accession>
<dbReference type="Gene3D" id="3.30.2400.10">
    <property type="entry name" value="Major capsid protein gp5"/>
    <property type="match status" value="1"/>
</dbReference>
<keyword evidence="5" id="KW-1185">Reference proteome</keyword>
<dbReference type="SUPFAM" id="SSF56563">
    <property type="entry name" value="Major capsid protein gp5"/>
    <property type="match status" value="1"/>
</dbReference>
<comment type="caution">
    <text evidence="4">The sequence shown here is derived from an EMBL/GenBank/DDBJ whole genome shotgun (WGS) entry which is preliminary data.</text>
</comment>
<keyword evidence="2" id="KW-0175">Coiled coil</keyword>
<reference evidence="4 5" key="1">
    <citation type="submission" date="2024-10" db="EMBL/GenBank/DDBJ databases">
        <authorList>
            <person name="Sang B.-I."/>
            <person name="Prabhaharan D."/>
        </authorList>
    </citation>
    <scope>NUCLEOTIDE SEQUENCE [LARGE SCALE GENOMIC DNA]</scope>
    <source>
        <strain evidence="4 5">MH</strain>
    </source>
</reference>
<evidence type="ECO:0000313" key="4">
    <source>
        <dbReference type="EMBL" id="MFG6271646.1"/>
    </source>
</evidence>
<comment type="subcellular location">
    <subcellularLocation>
        <location evidence="1">Virion</location>
    </subcellularLocation>
</comment>
<evidence type="ECO:0000256" key="1">
    <source>
        <dbReference type="ARBA" id="ARBA00004328"/>
    </source>
</evidence>
<dbReference type="NCBIfam" id="TIGR01554">
    <property type="entry name" value="major_cap_HK97"/>
    <property type="match status" value="1"/>
</dbReference>
<evidence type="ECO:0000259" key="3">
    <source>
        <dbReference type="Pfam" id="PF05065"/>
    </source>
</evidence>
<dbReference type="EMBL" id="JBIEKR010000001">
    <property type="protein sequence ID" value="MFG6271646.1"/>
    <property type="molecule type" value="Genomic_DNA"/>
</dbReference>
<feature type="coiled-coil region" evidence="2">
    <location>
        <begin position="7"/>
        <end position="60"/>
    </location>
</feature>
<evidence type="ECO:0000313" key="5">
    <source>
        <dbReference type="Proteomes" id="UP001605989"/>
    </source>
</evidence>
<dbReference type="InterPro" id="IPR054612">
    <property type="entry name" value="Phage_capsid-like_C"/>
</dbReference>
<dbReference type="Pfam" id="PF05065">
    <property type="entry name" value="Phage_capsid"/>
    <property type="match status" value="1"/>
</dbReference>
<dbReference type="Proteomes" id="UP001605989">
    <property type="component" value="Unassembled WGS sequence"/>
</dbReference>
<protein>
    <submittedName>
        <fullName evidence="4">Phage major capsid protein</fullName>
    </submittedName>
</protein>
<name>A0ABW7DJY2_9FIRM</name>
<feature type="domain" description="Phage capsid-like C-terminal" evidence="3">
    <location>
        <begin position="146"/>
        <end position="421"/>
    </location>
</feature>
<sequence length="427" mass="46823">MDFKQKITELEQRMAELVKRSEASEDVTELRSINHDIQACREQIDTLRSAQAEVQAAEERAAKQPEPVVDDRTAAVNEEAEKRANVPAGAIKTPVSNEQREQDARAEMEQRGANLKQRGTVVRFAAEGLFPHEKRSILTSTPTIIVPTFDSSTINEGFNTVSSLVDRVKHVNLNGGESYEEPYRIDIPDGAYTAEGAAASDTDVTFGKAAMTKSKITAYSEISREMLKLPNADYAGYVQNAIRTSIRAKMTKEILLGSGATNSFVGIFSNKATAIDPNTDLTLTGIDDTTLDQIIFNYGGKEDVEDAAVLILNKLDLLAFASVRTSTKQKFYDIKSQGNTGTINGIPYIINSACNQLTDSTKKTADYCMAYGSLSNYTIATFADIEVAQSDQYKFKEGMICNRGDVYAGGNVTVYNGFLRIKRKATT</sequence>
<organism evidence="4 5">
    <name type="scientific">Megasphaera hexanoica</name>
    <dbReference type="NCBI Taxonomy" id="1675036"/>
    <lineage>
        <taxon>Bacteria</taxon>
        <taxon>Bacillati</taxon>
        <taxon>Bacillota</taxon>
        <taxon>Negativicutes</taxon>
        <taxon>Veillonellales</taxon>
        <taxon>Veillonellaceae</taxon>
        <taxon>Megasphaera</taxon>
    </lineage>
</organism>
<dbReference type="RefSeq" id="WP_113855920.1">
    <property type="nucleotide sequence ID" value="NZ_CP011940.1"/>
</dbReference>
<evidence type="ECO:0000256" key="2">
    <source>
        <dbReference type="SAM" id="Coils"/>
    </source>
</evidence>